<sequence length="200" mass="21113" precursor="true">MKKSTIITSSILAVVIGAAGVSAAVITSTPPAPLANTQAQQALTEADEVQAVEEGTVVAPASTTEDLLLYLIEEEKLAHDVYTVLGETWGGNTFSNILGSETSHQDQVLNLLNSYGLTDPRSSEIGVFVNPDLQSLYDQLIAQGMTSQAEAYKVGVLIEETDITDLTTAINSTSDATIVATLEKLRSASESHLAAFSKKL</sequence>
<dbReference type="InterPro" id="IPR009078">
    <property type="entry name" value="Ferritin-like_SF"/>
</dbReference>
<dbReference type="InterPro" id="IPR012347">
    <property type="entry name" value="Ferritin-like"/>
</dbReference>
<dbReference type="Pfam" id="PF09968">
    <property type="entry name" value="DUF2202"/>
    <property type="match status" value="1"/>
</dbReference>
<feature type="signal peptide" evidence="1">
    <location>
        <begin position="1"/>
        <end position="23"/>
    </location>
</feature>
<accession>A0A2Z3RXP2</accession>
<dbReference type="OrthoDB" id="9801086at2"/>
<organism evidence="3 4">
    <name type="scientific">Aurantimicrobium photophilum</name>
    <dbReference type="NCBI Taxonomy" id="1987356"/>
    <lineage>
        <taxon>Bacteria</taxon>
        <taxon>Bacillati</taxon>
        <taxon>Actinomycetota</taxon>
        <taxon>Actinomycetes</taxon>
        <taxon>Micrococcales</taxon>
        <taxon>Microbacteriaceae</taxon>
        <taxon>Aurantimicrobium</taxon>
    </lineage>
</organism>
<feature type="domain" description="DUF2202" evidence="2">
    <location>
        <begin position="66"/>
        <end position="199"/>
    </location>
</feature>
<evidence type="ECO:0000259" key="2">
    <source>
        <dbReference type="Pfam" id="PF09968"/>
    </source>
</evidence>
<dbReference type="KEGG" id="aum:AURMO_00947"/>
<dbReference type="AlphaFoldDB" id="A0A2Z3RXP2"/>
<feature type="chain" id="PRO_5016343495" description="DUF2202 domain-containing protein" evidence="1">
    <location>
        <begin position="24"/>
        <end position="200"/>
    </location>
</feature>
<dbReference type="Proteomes" id="UP000246894">
    <property type="component" value="Chromosome"/>
</dbReference>
<proteinExistence type="predicted"/>
<evidence type="ECO:0000256" key="1">
    <source>
        <dbReference type="SAM" id="SignalP"/>
    </source>
</evidence>
<dbReference type="Gene3D" id="1.20.1260.10">
    <property type="match status" value="1"/>
</dbReference>
<dbReference type="CDD" id="cd01048">
    <property type="entry name" value="Ferritin_like_AB2"/>
    <property type="match status" value="1"/>
</dbReference>
<gene>
    <name evidence="3" type="ORF">AURMO_00947</name>
</gene>
<keyword evidence="4" id="KW-1185">Reference proteome</keyword>
<evidence type="ECO:0000313" key="3">
    <source>
        <dbReference type="EMBL" id="AWR21549.1"/>
    </source>
</evidence>
<protein>
    <recommendedName>
        <fullName evidence="2">DUF2202 domain-containing protein</fullName>
    </recommendedName>
</protein>
<name>A0A2Z3RXP2_9MICO</name>
<dbReference type="SUPFAM" id="SSF47240">
    <property type="entry name" value="Ferritin-like"/>
    <property type="match status" value="1"/>
</dbReference>
<dbReference type="RefSeq" id="WP_110233508.1">
    <property type="nucleotide sequence ID" value="NZ_CP023994.1"/>
</dbReference>
<evidence type="ECO:0000313" key="4">
    <source>
        <dbReference type="Proteomes" id="UP000246894"/>
    </source>
</evidence>
<dbReference type="EMBL" id="CP023994">
    <property type="protein sequence ID" value="AWR21549.1"/>
    <property type="molecule type" value="Genomic_DNA"/>
</dbReference>
<dbReference type="InterPro" id="IPR019243">
    <property type="entry name" value="DUF2202"/>
</dbReference>
<reference evidence="3 4" key="1">
    <citation type="submission" date="2017-10" db="EMBL/GenBank/DDBJ databases">
        <title>Genome of an Actinobacterium that displays light-enhanced growth.</title>
        <authorList>
            <person name="Maresca J.A."/>
            <person name="Hempel P."/>
            <person name="Shevchenko O."/>
            <person name="Miller K.J."/>
            <person name="Hahn M.W."/>
        </authorList>
    </citation>
    <scope>NUCLEOTIDE SEQUENCE [LARGE SCALE GENOMIC DNA]</scope>
    <source>
        <strain evidence="3 4">MWH-Mo1</strain>
    </source>
</reference>
<keyword evidence="1" id="KW-0732">Signal</keyword>